<dbReference type="EMBL" id="JACHDD010000019">
    <property type="protein sequence ID" value="MBB5429110.1"/>
    <property type="molecule type" value="Genomic_DNA"/>
</dbReference>
<evidence type="ECO:0000256" key="1">
    <source>
        <dbReference type="ARBA" id="ARBA00006432"/>
    </source>
</evidence>
<dbReference type="PANTHER" id="PTHR43201">
    <property type="entry name" value="ACYL-COA SYNTHETASE"/>
    <property type="match status" value="1"/>
</dbReference>
<comment type="similarity">
    <text evidence="1">Belongs to the ATP-dependent AMP-binding enzyme family.</text>
</comment>
<dbReference type="Pfam" id="PF13193">
    <property type="entry name" value="AMP-binding_C"/>
    <property type="match status" value="1"/>
</dbReference>
<dbReference type="Gene3D" id="3.30.300.30">
    <property type="match status" value="1"/>
</dbReference>
<evidence type="ECO:0000256" key="2">
    <source>
        <dbReference type="ARBA" id="ARBA00022598"/>
    </source>
</evidence>
<dbReference type="PANTHER" id="PTHR43201:SF5">
    <property type="entry name" value="MEDIUM-CHAIN ACYL-COA LIGASE ACSF2, MITOCHONDRIAL"/>
    <property type="match status" value="1"/>
</dbReference>
<sequence length="175" mass="19746">MPYPEAGRRCPSLHCRRLLSFRRPHDGAGHRRQTLFFFRGRTKDVIDRSGEKINVEELENVINRCPRVHAAAVVGMPDPVYGERVCVFVVPESVDATLTLGALMAFLEGEGLGKCKWPERLELITEFPVTTSGKRSKVLLRQQLIDQVFLRNVRRDIAIKMSLIVLIAVHATSLA</sequence>
<dbReference type="Proteomes" id="UP000592780">
    <property type="component" value="Unassembled WGS sequence"/>
</dbReference>
<dbReference type="AlphaFoldDB" id="A0A7W8QF44"/>
<name>A0A7W8QF44_PARAM</name>
<gene>
    <name evidence="4" type="ORF">HDG40_007305</name>
</gene>
<keyword evidence="2" id="KW-0436">Ligase</keyword>
<proteinExistence type="inferred from homology"/>
<dbReference type="RefSeq" id="WP_227717680.1">
    <property type="nucleotide sequence ID" value="NZ_JACHDD010000019.1"/>
</dbReference>
<dbReference type="GO" id="GO:0006631">
    <property type="term" value="P:fatty acid metabolic process"/>
    <property type="evidence" value="ECO:0007669"/>
    <property type="project" value="TreeGrafter"/>
</dbReference>
<dbReference type="GO" id="GO:0031956">
    <property type="term" value="F:medium-chain fatty acid-CoA ligase activity"/>
    <property type="evidence" value="ECO:0007669"/>
    <property type="project" value="TreeGrafter"/>
</dbReference>
<dbReference type="InterPro" id="IPR045851">
    <property type="entry name" value="AMP-bd_C_sf"/>
</dbReference>
<keyword evidence="5" id="KW-1185">Reference proteome</keyword>
<evidence type="ECO:0000313" key="4">
    <source>
        <dbReference type="EMBL" id="MBB5429110.1"/>
    </source>
</evidence>
<accession>A0A7W8QF44</accession>
<evidence type="ECO:0000259" key="3">
    <source>
        <dbReference type="Pfam" id="PF13193"/>
    </source>
</evidence>
<organism evidence="4 5">
    <name type="scientific">Paraburkholderia atlantica</name>
    <dbReference type="NCBI Taxonomy" id="2654982"/>
    <lineage>
        <taxon>Bacteria</taxon>
        <taxon>Pseudomonadati</taxon>
        <taxon>Pseudomonadota</taxon>
        <taxon>Betaproteobacteria</taxon>
        <taxon>Burkholderiales</taxon>
        <taxon>Burkholderiaceae</taxon>
        <taxon>Paraburkholderia</taxon>
    </lineage>
</organism>
<reference evidence="4 5" key="1">
    <citation type="submission" date="2020-08" db="EMBL/GenBank/DDBJ databases">
        <title>Genomic Encyclopedia of Type Strains, Phase IV (KMG-V): Genome sequencing to study the core and pangenomes of soil and plant-associated prokaryotes.</title>
        <authorList>
            <person name="Whitman W."/>
        </authorList>
    </citation>
    <scope>NUCLEOTIDE SEQUENCE [LARGE SCALE GENOMIC DNA]</scope>
    <source>
        <strain evidence="4 5">JPY158</strain>
    </source>
</reference>
<evidence type="ECO:0000313" key="5">
    <source>
        <dbReference type="Proteomes" id="UP000592780"/>
    </source>
</evidence>
<comment type="caution">
    <text evidence="4">The sequence shown here is derived from an EMBL/GenBank/DDBJ whole genome shotgun (WGS) entry which is preliminary data.</text>
</comment>
<feature type="domain" description="AMP-binding enzyme C-terminal" evidence="3">
    <location>
        <begin position="57"/>
        <end position="134"/>
    </location>
</feature>
<protein>
    <submittedName>
        <fullName evidence="4">Non-ribosomal peptide synthetase component E (Peptide arylation enzyme)</fullName>
    </submittedName>
</protein>
<dbReference type="SUPFAM" id="SSF56801">
    <property type="entry name" value="Acetyl-CoA synthetase-like"/>
    <property type="match status" value="1"/>
</dbReference>
<dbReference type="InterPro" id="IPR025110">
    <property type="entry name" value="AMP-bd_C"/>
</dbReference>